<feature type="repeat" description="PPR" evidence="3">
    <location>
        <begin position="581"/>
        <end position="611"/>
    </location>
</feature>
<dbReference type="GO" id="GO:0003723">
    <property type="term" value="F:RNA binding"/>
    <property type="evidence" value="ECO:0007669"/>
    <property type="project" value="InterPro"/>
</dbReference>
<dbReference type="InterPro" id="IPR046848">
    <property type="entry name" value="E_motif"/>
</dbReference>
<feature type="repeat" description="PPR" evidence="3">
    <location>
        <begin position="612"/>
        <end position="646"/>
    </location>
</feature>
<dbReference type="Pfam" id="PF20431">
    <property type="entry name" value="E_motif"/>
    <property type="match status" value="1"/>
</dbReference>
<reference evidence="4 5" key="1">
    <citation type="submission" date="2024-01" db="EMBL/GenBank/DDBJ databases">
        <title>The complete chloroplast genome sequence of Lithospermum erythrorhizon: insights into the phylogenetic relationship among Boraginaceae species and the maternal lineages of purple gromwells.</title>
        <authorList>
            <person name="Okada T."/>
            <person name="Watanabe K."/>
        </authorList>
    </citation>
    <scope>NUCLEOTIDE SEQUENCE [LARGE SCALE GENOMIC DNA]</scope>
</reference>
<dbReference type="Gene3D" id="1.25.40.10">
    <property type="entry name" value="Tetratricopeptide repeat domain"/>
    <property type="match status" value="6"/>
</dbReference>
<dbReference type="PANTHER" id="PTHR47926:SF427">
    <property type="entry name" value="TETRATRICOPEPTIDE-LIKE HELICAL DOMAIN SUPERFAMILY"/>
    <property type="match status" value="1"/>
</dbReference>
<dbReference type="Proteomes" id="UP001454036">
    <property type="component" value="Unassembled WGS sequence"/>
</dbReference>
<name>A0AAV3R205_LITER</name>
<accession>A0AAV3R205</accession>
<dbReference type="AlphaFoldDB" id="A0AAV3R205"/>
<dbReference type="FunFam" id="1.25.40.10:FF:000090">
    <property type="entry name" value="Pentatricopeptide repeat-containing protein, chloroplastic"/>
    <property type="match status" value="1"/>
</dbReference>
<dbReference type="PROSITE" id="PS51375">
    <property type="entry name" value="PPR"/>
    <property type="match status" value="7"/>
</dbReference>
<evidence type="ECO:0000256" key="1">
    <source>
        <dbReference type="ARBA" id="ARBA00022737"/>
    </source>
</evidence>
<sequence>MSHVVEFDLFAEVLAAMFQHARKLGLGECLKKCARGLTNDAHPDILSLVTTNANSLNKTKQCHTLAILYGLLPRSVTLSAVLILRYASFGADPFLVFRSTLPFSPSSTYLYNTLIRGYTMLSQYVEGMRLYNQMVRRNVAFDDHTFPFVLKICADSMEVRKGMEVHGRLVKVGLRDNVFVGNTLLLLYGNSEELRLVEKVFDEMPELDVVSWNTMVKVFSFSGCGLDGVWWFREMVSASGFEVNVVSVVSVLPVIAGIGDEEMASGVHCYVLKVGLDNVVTVGNALVDVYGKCGNVEESKRIFDEIIERNDVSWNAIVTSFSCGGRHLEALDFLRLMIVEGVDPNSITISSVMPSLVELGWFTIGREIHGYSVRRSIDFDVFVSNSLMEMYAKMGFPFRASNIFDNMKTRNVVSWNTMIANFAMNKPELEAVRLVQEMQANGERSNSVTMTNVLPACARVGSLRSGKELHARAFRTGSVSDLFVSNALMDMYAKCGKLNLAHNVFDISQRDEVSYNILIVGYSHTSNSANFLSLFSEMGMLGMKYDTVSFVGVLSACANISSIEKGREIHSFVVRRFFHDNLFVANALLDLYSKCGRIDLARKIFDHMKLKDVTSWNTMILGYGMLGELENAINFFDSMKDDGIEYDSVSYVAVLSACGHGGLLEKGRKYFTDLHAQGIKPSQSHYSCMVDLLGRSGCMREAVDLIEDMPIQADDSIWGALLGACRLHGHVELGCLAAEHLLKIKPDHSGYYSLLSNMYAEAGKWDEAERVRDLMKRRSVKKNPGYSWAQT</sequence>
<dbReference type="FunFam" id="1.25.40.10:FF:000361">
    <property type="entry name" value="Pentatricopeptide repeat-containing protein chloroplastic"/>
    <property type="match status" value="1"/>
</dbReference>
<feature type="repeat" description="PPR" evidence="3">
    <location>
        <begin position="748"/>
        <end position="782"/>
    </location>
</feature>
<dbReference type="InterPro" id="IPR011990">
    <property type="entry name" value="TPR-like_helical_dom_sf"/>
</dbReference>
<keyword evidence="1" id="KW-0677">Repeat</keyword>
<keyword evidence="5" id="KW-1185">Reference proteome</keyword>
<comment type="similarity">
    <text evidence="2">Belongs to the PPR family. PCMP-E subfamily.</text>
</comment>
<dbReference type="InterPro" id="IPR002885">
    <property type="entry name" value="PPR_rpt"/>
</dbReference>
<evidence type="ECO:0000313" key="4">
    <source>
        <dbReference type="EMBL" id="GAA0170350.1"/>
    </source>
</evidence>
<feature type="repeat" description="PPR" evidence="3">
    <location>
        <begin position="310"/>
        <end position="344"/>
    </location>
</feature>
<feature type="repeat" description="PPR" evidence="3">
    <location>
        <begin position="380"/>
        <end position="414"/>
    </location>
</feature>
<dbReference type="SUPFAM" id="SSF48452">
    <property type="entry name" value="TPR-like"/>
    <property type="match status" value="1"/>
</dbReference>
<dbReference type="Pfam" id="PF13041">
    <property type="entry name" value="PPR_2"/>
    <property type="match status" value="2"/>
</dbReference>
<dbReference type="InterPro" id="IPR046960">
    <property type="entry name" value="PPR_At4g14850-like_plant"/>
</dbReference>
<evidence type="ECO:0000256" key="2">
    <source>
        <dbReference type="ARBA" id="ARBA00061659"/>
    </source>
</evidence>
<dbReference type="GO" id="GO:0009451">
    <property type="term" value="P:RNA modification"/>
    <property type="evidence" value="ECO:0007669"/>
    <property type="project" value="InterPro"/>
</dbReference>
<proteinExistence type="inferred from homology"/>
<comment type="caution">
    <text evidence="4">The sequence shown here is derived from an EMBL/GenBank/DDBJ whole genome shotgun (WGS) entry which is preliminary data.</text>
</comment>
<feature type="repeat" description="PPR" evidence="3">
    <location>
        <begin position="647"/>
        <end position="681"/>
    </location>
</feature>
<dbReference type="PANTHER" id="PTHR47926">
    <property type="entry name" value="PENTATRICOPEPTIDE REPEAT-CONTAINING PROTEIN"/>
    <property type="match status" value="1"/>
</dbReference>
<organism evidence="4 5">
    <name type="scientific">Lithospermum erythrorhizon</name>
    <name type="common">Purple gromwell</name>
    <name type="synonym">Lithospermum officinale var. erythrorhizon</name>
    <dbReference type="NCBI Taxonomy" id="34254"/>
    <lineage>
        <taxon>Eukaryota</taxon>
        <taxon>Viridiplantae</taxon>
        <taxon>Streptophyta</taxon>
        <taxon>Embryophyta</taxon>
        <taxon>Tracheophyta</taxon>
        <taxon>Spermatophyta</taxon>
        <taxon>Magnoliopsida</taxon>
        <taxon>eudicotyledons</taxon>
        <taxon>Gunneridae</taxon>
        <taxon>Pentapetalae</taxon>
        <taxon>asterids</taxon>
        <taxon>lamiids</taxon>
        <taxon>Boraginales</taxon>
        <taxon>Boraginaceae</taxon>
        <taxon>Boraginoideae</taxon>
        <taxon>Lithospermeae</taxon>
        <taxon>Lithospermum</taxon>
    </lineage>
</organism>
<evidence type="ECO:0000313" key="5">
    <source>
        <dbReference type="Proteomes" id="UP001454036"/>
    </source>
</evidence>
<feature type="repeat" description="PPR" evidence="3">
    <location>
        <begin position="107"/>
        <end position="141"/>
    </location>
</feature>
<protein>
    <recommendedName>
        <fullName evidence="6">Pentatricopeptide repeat-containing protein</fullName>
    </recommendedName>
</protein>
<dbReference type="EMBL" id="BAABME010007211">
    <property type="protein sequence ID" value="GAA0170350.1"/>
    <property type="molecule type" value="Genomic_DNA"/>
</dbReference>
<dbReference type="Pfam" id="PF01535">
    <property type="entry name" value="PPR"/>
    <property type="match status" value="8"/>
</dbReference>
<evidence type="ECO:0008006" key="6">
    <source>
        <dbReference type="Google" id="ProtNLM"/>
    </source>
</evidence>
<dbReference type="NCBIfam" id="TIGR00756">
    <property type="entry name" value="PPR"/>
    <property type="match status" value="7"/>
</dbReference>
<gene>
    <name evidence="4" type="ORF">LIER_24631</name>
</gene>
<dbReference type="FunFam" id="1.25.40.10:FF:000285">
    <property type="entry name" value="Pentatricopeptide repeat-containing protein, chloroplastic"/>
    <property type="match status" value="1"/>
</dbReference>
<evidence type="ECO:0000256" key="3">
    <source>
        <dbReference type="PROSITE-ProRule" id="PRU00708"/>
    </source>
</evidence>
<dbReference type="FunFam" id="1.25.40.10:FF:000196">
    <property type="entry name" value="Pentatricopeptide repeat-containing protein At4g14850"/>
    <property type="match status" value="1"/>
</dbReference>